<dbReference type="AlphaFoldDB" id="A0A1L9RLP8"/>
<dbReference type="Pfam" id="PF12697">
    <property type="entry name" value="Abhydrolase_6"/>
    <property type="match status" value="1"/>
</dbReference>
<organism evidence="2 3">
    <name type="scientific">Aspergillus wentii DTO 134E9</name>
    <dbReference type="NCBI Taxonomy" id="1073089"/>
    <lineage>
        <taxon>Eukaryota</taxon>
        <taxon>Fungi</taxon>
        <taxon>Dikarya</taxon>
        <taxon>Ascomycota</taxon>
        <taxon>Pezizomycotina</taxon>
        <taxon>Eurotiomycetes</taxon>
        <taxon>Eurotiomycetidae</taxon>
        <taxon>Eurotiales</taxon>
        <taxon>Aspergillaceae</taxon>
        <taxon>Aspergillus</taxon>
        <taxon>Aspergillus subgen. Cremei</taxon>
    </lineage>
</organism>
<feature type="domain" description="AB hydrolase-1" evidence="1">
    <location>
        <begin position="34"/>
        <end position="283"/>
    </location>
</feature>
<dbReference type="SUPFAM" id="SSF53474">
    <property type="entry name" value="alpha/beta-Hydrolases"/>
    <property type="match status" value="1"/>
</dbReference>
<evidence type="ECO:0000259" key="1">
    <source>
        <dbReference type="Pfam" id="PF12697"/>
    </source>
</evidence>
<dbReference type="RefSeq" id="XP_040689545.1">
    <property type="nucleotide sequence ID" value="XM_040835473.1"/>
</dbReference>
<sequence length="311" mass="34230">MQYFELSLPSGGIVSGRHTLPTLSQDRGHRTPLIVALHGGSYTSQYFDVNSTLSAGPVSSMTGVPFIAIDRPCYKNTSTVLPLPEGVSFFEAWGRCLHCEILPSLWQRFGVPYNCAAVVLLCHSLGSPGGCVAASLHASENHHTYPLSGIILSGFGSDNAFRIRKENQTLCLEDEPKSVSIPLAIKDSTMIPLGTVHPSVYNYSKLLDHPMPIDECRMATKWFPFWRHQWASNIAVPVMTALGERDCVFMPSPDHLRDFAAAFSSSARVDTSIIPGAPHSLELSFWSRGWYMRCFGFALECVASFERAEAN</sequence>
<gene>
    <name evidence="2" type="ORF">ASPWEDRAFT_41102</name>
</gene>
<dbReference type="GeneID" id="63751321"/>
<dbReference type="OrthoDB" id="5371334at2759"/>
<dbReference type="STRING" id="1073089.A0A1L9RLP8"/>
<dbReference type="InterPro" id="IPR000073">
    <property type="entry name" value="AB_hydrolase_1"/>
</dbReference>
<evidence type="ECO:0000313" key="3">
    <source>
        <dbReference type="Proteomes" id="UP000184383"/>
    </source>
</evidence>
<dbReference type="Proteomes" id="UP000184383">
    <property type="component" value="Unassembled WGS sequence"/>
</dbReference>
<keyword evidence="3" id="KW-1185">Reference proteome</keyword>
<dbReference type="EMBL" id="KV878212">
    <property type="protein sequence ID" value="OJJ35869.1"/>
    <property type="molecule type" value="Genomic_DNA"/>
</dbReference>
<proteinExistence type="predicted"/>
<dbReference type="InterPro" id="IPR029058">
    <property type="entry name" value="AB_hydrolase_fold"/>
</dbReference>
<name>A0A1L9RLP8_ASPWE</name>
<evidence type="ECO:0000313" key="2">
    <source>
        <dbReference type="EMBL" id="OJJ35869.1"/>
    </source>
</evidence>
<dbReference type="Gene3D" id="3.40.50.1820">
    <property type="entry name" value="alpha/beta hydrolase"/>
    <property type="match status" value="1"/>
</dbReference>
<protein>
    <recommendedName>
        <fullName evidence="1">AB hydrolase-1 domain-containing protein</fullName>
    </recommendedName>
</protein>
<reference evidence="3" key="1">
    <citation type="journal article" date="2017" name="Genome Biol.">
        <title>Comparative genomics reveals high biological diversity and specific adaptations in the industrially and medically important fungal genus Aspergillus.</title>
        <authorList>
            <person name="de Vries R.P."/>
            <person name="Riley R."/>
            <person name="Wiebenga A."/>
            <person name="Aguilar-Osorio G."/>
            <person name="Amillis S."/>
            <person name="Uchima C.A."/>
            <person name="Anderluh G."/>
            <person name="Asadollahi M."/>
            <person name="Askin M."/>
            <person name="Barry K."/>
            <person name="Battaglia E."/>
            <person name="Bayram O."/>
            <person name="Benocci T."/>
            <person name="Braus-Stromeyer S.A."/>
            <person name="Caldana C."/>
            <person name="Canovas D."/>
            <person name="Cerqueira G.C."/>
            <person name="Chen F."/>
            <person name="Chen W."/>
            <person name="Choi C."/>
            <person name="Clum A."/>
            <person name="Dos Santos R.A."/>
            <person name="Damasio A.R."/>
            <person name="Diallinas G."/>
            <person name="Emri T."/>
            <person name="Fekete E."/>
            <person name="Flipphi M."/>
            <person name="Freyberg S."/>
            <person name="Gallo A."/>
            <person name="Gournas C."/>
            <person name="Habgood R."/>
            <person name="Hainaut M."/>
            <person name="Harispe M.L."/>
            <person name="Henrissat B."/>
            <person name="Hilden K.S."/>
            <person name="Hope R."/>
            <person name="Hossain A."/>
            <person name="Karabika E."/>
            <person name="Karaffa L."/>
            <person name="Karanyi Z."/>
            <person name="Krasevec N."/>
            <person name="Kuo A."/>
            <person name="Kusch H."/>
            <person name="LaButti K."/>
            <person name="Lagendijk E.L."/>
            <person name="Lapidus A."/>
            <person name="Levasseur A."/>
            <person name="Lindquist E."/>
            <person name="Lipzen A."/>
            <person name="Logrieco A.F."/>
            <person name="MacCabe A."/>
            <person name="Maekelae M.R."/>
            <person name="Malavazi I."/>
            <person name="Melin P."/>
            <person name="Meyer V."/>
            <person name="Mielnichuk N."/>
            <person name="Miskei M."/>
            <person name="Molnar A.P."/>
            <person name="Mule G."/>
            <person name="Ngan C.Y."/>
            <person name="Orejas M."/>
            <person name="Orosz E."/>
            <person name="Ouedraogo J.P."/>
            <person name="Overkamp K.M."/>
            <person name="Park H.-S."/>
            <person name="Perrone G."/>
            <person name="Piumi F."/>
            <person name="Punt P.J."/>
            <person name="Ram A.F."/>
            <person name="Ramon A."/>
            <person name="Rauscher S."/>
            <person name="Record E."/>
            <person name="Riano-Pachon D.M."/>
            <person name="Robert V."/>
            <person name="Roehrig J."/>
            <person name="Ruller R."/>
            <person name="Salamov A."/>
            <person name="Salih N.S."/>
            <person name="Samson R.A."/>
            <person name="Sandor E."/>
            <person name="Sanguinetti M."/>
            <person name="Schuetze T."/>
            <person name="Sepcic K."/>
            <person name="Shelest E."/>
            <person name="Sherlock G."/>
            <person name="Sophianopoulou V."/>
            <person name="Squina F.M."/>
            <person name="Sun H."/>
            <person name="Susca A."/>
            <person name="Todd R.B."/>
            <person name="Tsang A."/>
            <person name="Unkles S.E."/>
            <person name="van de Wiele N."/>
            <person name="van Rossen-Uffink D."/>
            <person name="Oliveira J.V."/>
            <person name="Vesth T.C."/>
            <person name="Visser J."/>
            <person name="Yu J.-H."/>
            <person name="Zhou M."/>
            <person name="Andersen M.R."/>
            <person name="Archer D.B."/>
            <person name="Baker S.E."/>
            <person name="Benoit I."/>
            <person name="Brakhage A.A."/>
            <person name="Braus G.H."/>
            <person name="Fischer R."/>
            <person name="Frisvad J.C."/>
            <person name="Goldman G.H."/>
            <person name="Houbraken J."/>
            <person name="Oakley B."/>
            <person name="Pocsi I."/>
            <person name="Scazzocchio C."/>
            <person name="Seiboth B."/>
            <person name="vanKuyk P.A."/>
            <person name="Wortman J."/>
            <person name="Dyer P.S."/>
            <person name="Grigoriev I.V."/>
        </authorList>
    </citation>
    <scope>NUCLEOTIDE SEQUENCE [LARGE SCALE GENOMIC DNA]</scope>
    <source>
        <strain evidence="3">DTO 134E9</strain>
    </source>
</reference>
<dbReference type="VEuPathDB" id="FungiDB:ASPWEDRAFT_41102"/>
<accession>A0A1L9RLP8</accession>